<dbReference type="EMBL" id="AEXC02001736">
    <property type="protein sequence ID" value="KFH10745.1"/>
    <property type="molecule type" value="Genomic_DNA"/>
</dbReference>
<name>A0A086QDR3_TOXGO</name>
<accession>A0A086QDR3</accession>
<gene>
    <name evidence="1" type="ORF">TGMAS_464996</name>
</gene>
<comment type="caution">
    <text evidence="1">The sequence shown here is derived from an EMBL/GenBank/DDBJ whole genome shotgun (WGS) entry which is preliminary data.</text>
</comment>
<evidence type="ECO:0000313" key="1">
    <source>
        <dbReference type="EMBL" id="KFH10745.1"/>
    </source>
</evidence>
<reference evidence="1 2" key="1">
    <citation type="submission" date="2014-04" db="EMBL/GenBank/DDBJ databases">
        <authorList>
            <person name="Sibley D."/>
            <person name="Venepally P."/>
            <person name="Karamycheva S."/>
            <person name="Hadjithomas M."/>
            <person name="Khan A."/>
            <person name="Brunk B."/>
            <person name="Roos D."/>
            <person name="Caler E."/>
            <person name="Lorenzi H."/>
        </authorList>
    </citation>
    <scope>NUCLEOTIDE SEQUENCE [LARGE SCALE GENOMIC DNA]</scope>
    <source>
        <strain evidence="1 2">MAS</strain>
    </source>
</reference>
<dbReference type="AlphaFoldDB" id="A0A086QDR3"/>
<protein>
    <submittedName>
        <fullName evidence="1">Uncharacterized protein</fullName>
    </submittedName>
</protein>
<dbReference type="Proteomes" id="UP000028821">
    <property type="component" value="Unassembled WGS sequence"/>
</dbReference>
<dbReference type="VEuPathDB" id="ToxoDB:TGMAS_464996"/>
<sequence length="116" mass="13323">MLFQYCVQTSESPELQDFPAFLPAGGGCLVGRWRLCERLIVPVFHQFALLHLFSILRPERCSYKRVFSVREAVCVIICHLDTHPALCWRAFSTVDFLCLLSSSPVARGRMLHFCFL</sequence>
<proteinExistence type="predicted"/>
<organism evidence="1 2">
    <name type="scientific">Toxoplasma gondii MAS</name>
    <dbReference type="NCBI Taxonomy" id="943118"/>
    <lineage>
        <taxon>Eukaryota</taxon>
        <taxon>Sar</taxon>
        <taxon>Alveolata</taxon>
        <taxon>Apicomplexa</taxon>
        <taxon>Conoidasida</taxon>
        <taxon>Coccidia</taxon>
        <taxon>Eucoccidiorida</taxon>
        <taxon>Eimeriorina</taxon>
        <taxon>Sarcocystidae</taxon>
        <taxon>Toxoplasma</taxon>
    </lineage>
</organism>
<evidence type="ECO:0000313" key="2">
    <source>
        <dbReference type="Proteomes" id="UP000028821"/>
    </source>
</evidence>